<dbReference type="Proteomes" id="UP001652663">
    <property type="component" value="Chromosome 6"/>
</dbReference>
<name>A0ABM4SH12_BOSIN</name>
<protein>
    <submittedName>
        <fullName evidence="5">TNFAIP3-interacting protein 3</fullName>
    </submittedName>
</protein>
<dbReference type="InterPro" id="IPR032419">
    <property type="entry name" value="CC2-LZ_dom"/>
</dbReference>
<keyword evidence="1" id="KW-0175">Coiled coil</keyword>
<feature type="region of interest" description="Disordered" evidence="2">
    <location>
        <begin position="71"/>
        <end position="93"/>
    </location>
</feature>
<keyword evidence="4" id="KW-1185">Reference proteome</keyword>
<dbReference type="GeneID" id="139183572"/>
<dbReference type="PANTHER" id="PTHR31882">
    <property type="entry name" value="TNFAIP3-INTERACTING PROTEIN COILED COIL FAMILY MEMBER"/>
    <property type="match status" value="1"/>
</dbReference>
<dbReference type="PANTHER" id="PTHR31882:SF2">
    <property type="entry name" value="TNFAIP3-INTERACTING PROTEIN 3"/>
    <property type="match status" value="1"/>
</dbReference>
<accession>A0ABM4SH12</accession>
<reference evidence="5" key="1">
    <citation type="submission" date="2025-08" db="UniProtKB">
        <authorList>
            <consortium name="RefSeq"/>
        </authorList>
    </citation>
    <scope>IDENTIFICATION</scope>
    <source>
        <tissue evidence="5">Blood</tissue>
    </source>
</reference>
<sequence length="450" mass="52187">MWKRFVFLRTPVDGCTGGAAEIPCGPLLNKNKKHEEKLVMFTNQSEDSERCESMELDNKILSLIERNTSDPRGVSLGATSSHRSPCSVKPPGKTASVAHFLQSTARMSGAESSTDHAECAQSSRRKNLNSLEQKIRCLEKQRKELLEVNQQWDQQFRSMKELYERKVAELKSKLDSAERFLRTLEKERLQSPRESFPPHCRTSEPLRRAEKEKESLNGELHELKIENNLLKEKNALMNHKKQHYECEIKRLNKALQDALKVDCSSSPEDRLGKSEMECSCEEMRTEMEVLKQQVQIYEEDFKKERSDRERLKQEKEELQQIIQTSQSQLNRLNSQIKACQMEKEKLERQLKQMCFPTCNCGWNFHLRDPYLLMDPGAVQNLQKHPPDDQWYAPDQFPPDVQHKASGKTTAGLRILSCLHFNRIFGGDVYSTCIHLDLGRTHYKVVLHTQL</sequence>
<proteinExistence type="predicted"/>
<dbReference type="RefSeq" id="XP_070647087.1">
    <property type="nucleotide sequence ID" value="XM_070790986.1"/>
</dbReference>
<dbReference type="Pfam" id="PF16516">
    <property type="entry name" value="CC2-LZ"/>
    <property type="match status" value="1"/>
</dbReference>
<feature type="domain" description="NF-kappa-B essential modulator NEMO CC2-LZ" evidence="3">
    <location>
        <begin position="238"/>
        <end position="333"/>
    </location>
</feature>
<feature type="region of interest" description="Disordered" evidence="2">
    <location>
        <begin position="105"/>
        <end position="125"/>
    </location>
</feature>
<dbReference type="Gene3D" id="1.20.5.990">
    <property type="entry name" value="Nemo cc2-lz domain - 1d5 darpin complex"/>
    <property type="match status" value="1"/>
</dbReference>
<evidence type="ECO:0000256" key="2">
    <source>
        <dbReference type="SAM" id="MobiDB-lite"/>
    </source>
</evidence>
<evidence type="ECO:0000313" key="4">
    <source>
        <dbReference type="Proteomes" id="UP001652663"/>
    </source>
</evidence>
<evidence type="ECO:0000313" key="5">
    <source>
        <dbReference type="RefSeq" id="XP_070647087.1"/>
    </source>
</evidence>
<evidence type="ECO:0000259" key="3">
    <source>
        <dbReference type="Pfam" id="PF16516"/>
    </source>
</evidence>
<evidence type="ECO:0000256" key="1">
    <source>
        <dbReference type="ARBA" id="ARBA00023054"/>
    </source>
</evidence>
<gene>
    <name evidence="5" type="primary">TNIP3</name>
</gene>
<organism evidence="4 5">
    <name type="scientific">Bos indicus</name>
    <name type="common">Zebu</name>
    <dbReference type="NCBI Taxonomy" id="9915"/>
    <lineage>
        <taxon>Eukaryota</taxon>
        <taxon>Metazoa</taxon>
        <taxon>Chordata</taxon>
        <taxon>Craniata</taxon>
        <taxon>Vertebrata</taxon>
        <taxon>Euteleostomi</taxon>
        <taxon>Mammalia</taxon>
        <taxon>Eutheria</taxon>
        <taxon>Laurasiatheria</taxon>
        <taxon>Artiodactyla</taxon>
        <taxon>Ruminantia</taxon>
        <taxon>Pecora</taxon>
        <taxon>Bovidae</taxon>
        <taxon>Bovinae</taxon>
        <taxon>Bos</taxon>
    </lineage>
</organism>